<comment type="caution">
    <text evidence="7">The sequence shown here is derived from an EMBL/GenBank/DDBJ whole genome shotgun (WGS) entry which is preliminary data.</text>
</comment>
<feature type="domain" description="BED-type" evidence="6">
    <location>
        <begin position="79"/>
        <end position="127"/>
    </location>
</feature>
<evidence type="ECO:0000256" key="5">
    <source>
        <dbReference type="SAM" id="MobiDB-lite"/>
    </source>
</evidence>
<evidence type="ECO:0000256" key="1">
    <source>
        <dbReference type="ARBA" id="ARBA00022723"/>
    </source>
</evidence>
<evidence type="ECO:0000256" key="4">
    <source>
        <dbReference type="PROSITE-ProRule" id="PRU00027"/>
    </source>
</evidence>
<evidence type="ECO:0000256" key="3">
    <source>
        <dbReference type="ARBA" id="ARBA00022833"/>
    </source>
</evidence>
<protein>
    <recommendedName>
        <fullName evidence="6">BED-type domain-containing protein</fullName>
    </recommendedName>
</protein>
<dbReference type="SMART" id="SM00614">
    <property type="entry name" value="ZnF_BED"/>
    <property type="match status" value="1"/>
</dbReference>
<reference evidence="7" key="1">
    <citation type="submission" date="2022-07" db="EMBL/GenBank/DDBJ databases">
        <authorList>
            <person name="Macas J."/>
            <person name="Novak P."/>
            <person name="Neumann P."/>
        </authorList>
    </citation>
    <scope>NUCLEOTIDE SEQUENCE</scope>
</reference>
<evidence type="ECO:0000313" key="7">
    <source>
        <dbReference type="EMBL" id="CAH9127757.1"/>
    </source>
</evidence>
<proteinExistence type="predicted"/>
<name>A0AAV0EWX7_9ASTE</name>
<evidence type="ECO:0000313" key="8">
    <source>
        <dbReference type="Proteomes" id="UP001152523"/>
    </source>
</evidence>
<keyword evidence="2 4" id="KW-0863">Zinc-finger</keyword>
<keyword evidence="3" id="KW-0862">Zinc</keyword>
<dbReference type="EMBL" id="CAMAPF010000948">
    <property type="protein sequence ID" value="CAH9127757.1"/>
    <property type="molecule type" value="Genomic_DNA"/>
</dbReference>
<evidence type="ECO:0000256" key="2">
    <source>
        <dbReference type="ARBA" id="ARBA00022771"/>
    </source>
</evidence>
<evidence type="ECO:0000259" key="6">
    <source>
        <dbReference type="PROSITE" id="PS50808"/>
    </source>
</evidence>
<keyword evidence="1" id="KW-0479">Metal-binding</keyword>
<dbReference type="AlphaFoldDB" id="A0AAV0EWX7"/>
<gene>
    <name evidence="7" type="ORF">CEPIT_LOCUS28572</name>
</gene>
<dbReference type="PROSITE" id="PS50808">
    <property type="entry name" value="ZF_BED"/>
    <property type="match status" value="1"/>
</dbReference>
<feature type="non-terminal residue" evidence="7">
    <location>
        <position position="127"/>
    </location>
</feature>
<feature type="compositionally biased region" description="Low complexity" evidence="5">
    <location>
        <begin position="9"/>
        <end position="21"/>
    </location>
</feature>
<accession>A0AAV0EWX7</accession>
<keyword evidence="8" id="KW-1185">Reference proteome</keyword>
<sequence length="127" mass="13890">MKRAFSSLTSKGSTASNTTKAKTSHLQEADSFDEPLPSKETVPTQGAEGSDGVTSSDPKEIIDLGGMTEAEFLEALKKNERAEIWGHFSRKFECGKIKAFCNYCKHKGFAAHPKHNGTTALNNHMEK</sequence>
<dbReference type="GO" id="GO:0008270">
    <property type="term" value="F:zinc ion binding"/>
    <property type="evidence" value="ECO:0007669"/>
    <property type="project" value="UniProtKB-KW"/>
</dbReference>
<organism evidence="7 8">
    <name type="scientific">Cuscuta epithymum</name>
    <dbReference type="NCBI Taxonomy" id="186058"/>
    <lineage>
        <taxon>Eukaryota</taxon>
        <taxon>Viridiplantae</taxon>
        <taxon>Streptophyta</taxon>
        <taxon>Embryophyta</taxon>
        <taxon>Tracheophyta</taxon>
        <taxon>Spermatophyta</taxon>
        <taxon>Magnoliopsida</taxon>
        <taxon>eudicotyledons</taxon>
        <taxon>Gunneridae</taxon>
        <taxon>Pentapetalae</taxon>
        <taxon>asterids</taxon>
        <taxon>lamiids</taxon>
        <taxon>Solanales</taxon>
        <taxon>Convolvulaceae</taxon>
        <taxon>Cuscuteae</taxon>
        <taxon>Cuscuta</taxon>
        <taxon>Cuscuta subgen. Cuscuta</taxon>
    </lineage>
</organism>
<dbReference type="Proteomes" id="UP001152523">
    <property type="component" value="Unassembled WGS sequence"/>
</dbReference>
<dbReference type="GO" id="GO:0003677">
    <property type="term" value="F:DNA binding"/>
    <property type="evidence" value="ECO:0007669"/>
    <property type="project" value="InterPro"/>
</dbReference>
<feature type="region of interest" description="Disordered" evidence="5">
    <location>
        <begin position="1"/>
        <end position="60"/>
    </location>
</feature>
<dbReference type="InterPro" id="IPR003656">
    <property type="entry name" value="Znf_BED"/>
</dbReference>